<feature type="domain" description="4Fe-4S ferredoxin-type" evidence="5">
    <location>
        <begin position="342"/>
        <end position="370"/>
    </location>
</feature>
<evidence type="ECO:0000259" key="5">
    <source>
        <dbReference type="PROSITE" id="PS51379"/>
    </source>
</evidence>
<protein>
    <submittedName>
        <fullName evidence="6">DUF362 domain-containing protein</fullName>
    </submittedName>
</protein>
<evidence type="ECO:0000313" key="6">
    <source>
        <dbReference type="EMBL" id="HFX14010.1"/>
    </source>
</evidence>
<feature type="domain" description="4Fe-4S ferredoxin-type" evidence="5">
    <location>
        <begin position="312"/>
        <end position="341"/>
    </location>
</feature>
<evidence type="ECO:0000256" key="2">
    <source>
        <dbReference type="ARBA" id="ARBA00022723"/>
    </source>
</evidence>
<dbReference type="InterPro" id="IPR017900">
    <property type="entry name" value="4Fe4S_Fe_S_CS"/>
</dbReference>
<keyword evidence="1" id="KW-0004">4Fe-4S</keyword>
<dbReference type="InterPro" id="IPR017896">
    <property type="entry name" value="4Fe4S_Fe-S-bd"/>
</dbReference>
<dbReference type="EMBL" id="DTIN01000033">
    <property type="protein sequence ID" value="HFX14010.1"/>
    <property type="molecule type" value="Genomic_DNA"/>
</dbReference>
<accession>A0A7C3MIN1</accession>
<comment type="caution">
    <text evidence="6">The sequence shown here is derived from an EMBL/GenBank/DDBJ whole genome shotgun (WGS) entry which is preliminary data.</text>
</comment>
<dbReference type="Pfam" id="PF13237">
    <property type="entry name" value="Fer4_10"/>
    <property type="match status" value="1"/>
</dbReference>
<dbReference type="Pfam" id="PF04015">
    <property type="entry name" value="DUF362"/>
    <property type="match status" value="1"/>
</dbReference>
<keyword evidence="3" id="KW-0408">Iron</keyword>
<name>A0A7C3MIN1_DICTH</name>
<organism evidence="6">
    <name type="scientific">Dictyoglomus thermophilum</name>
    <dbReference type="NCBI Taxonomy" id="14"/>
    <lineage>
        <taxon>Bacteria</taxon>
        <taxon>Pseudomonadati</taxon>
        <taxon>Dictyoglomota</taxon>
        <taxon>Dictyoglomia</taxon>
        <taxon>Dictyoglomales</taxon>
        <taxon>Dictyoglomaceae</taxon>
        <taxon>Dictyoglomus</taxon>
    </lineage>
</organism>
<dbReference type="GO" id="GO:0051539">
    <property type="term" value="F:4 iron, 4 sulfur cluster binding"/>
    <property type="evidence" value="ECO:0007669"/>
    <property type="project" value="UniProtKB-KW"/>
</dbReference>
<proteinExistence type="predicted"/>
<keyword evidence="4" id="KW-0411">Iron-sulfur</keyword>
<dbReference type="PROSITE" id="PS00198">
    <property type="entry name" value="4FE4S_FER_1"/>
    <property type="match status" value="1"/>
</dbReference>
<evidence type="ECO:0000256" key="3">
    <source>
        <dbReference type="ARBA" id="ARBA00023004"/>
    </source>
</evidence>
<dbReference type="PROSITE" id="PS51379">
    <property type="entry name" value="4FE4S_FER_2"/>
    <property type="match status" value="2"/>
</dbReference>
<dbReference type="AlphaFoldDB" id="A0A7C3MIN1"/>
<dbReference type="SUPFAM" id="SSF54862">
    <property type="entry name" value="4Fe-4S ferredoxins"/>
    <property type="match status" value="1"/>
</dbReference>
<dbReference type="InterPro" id="IPR007160">
    <property type="entry name" value="DUF362"/>
</dbReference>
<evidence type="ECO:0000256" key="1">
    <source>
        <dbReference type="ARBA" id="ARBA00022485"/>
    </source>
</evidence>
<sequence length="378" mass="42324">MNTKVVVYETDYNKDELKEKILKAFDHFKLPDLKGKKTFIKPNLLMAAPPEKAITTHPILIESLIEVLKEKGVKDVYIGDTPGTTATNMDHLYRITGLKEVAERQGANLVNLYTYGVISIKSDIAGEIPITKFIKEVDYIINVPKLKTHTFMLMTCAIKNTFGLVPGMNKSKMHAIAINPESFAKILVDIFKEVNPLINIVDGIIGMEGEGPSAGNPRRFGKLIIGDDAVAVDVISSIILGYSPQEIFTNLIAYKKGLGEIDIEKIEIIGEEKDKLYNHNVAKVKNFYSITKNLPSFMGNIASFLFNKLIRQYPVIDDTKCIKCRICENGCPKKAISLINNKMVIDYSKCISCFCCHELCPQKAIRLEKSLLAKNIFR</sequence>
<keyword evidence="2" id="KW-0479">Metal-binding</keyword>
<dbReference type="Gene3D" id="3.30.70.20">
    <property type="match status" value="1"/>
</dbReference>
<reference evidence="6" key="1">
    <citation type="journal article" date="2020" name="mSystems">
        <title>Genome- and Community-Level Interaction Insights into Carbon Utilization and Element Cycling Functions of Hydrothermarchaeota in Hydrothermal Sediment.</title>
        <authorList>
            <person name="Zhou Z."/>
            <person name="Liu Y."/>
            <person name="Xu W."/>
            <person name="Pan J."/>
            <person name="Luo Z.H."/>
            <person name="Li M."/>
        </authorList>
    </citation>
    <scope>NUCLEOTIDE SEQUENCE [LARGE SCALE GENOMIC DNA]</scope>
    <source>
        <strain evidence="6">SpSt-81</strain>
    </source>
</reference>
<dbReference type="GO" id="GO:0046872">
    <property type="term" value="F:metal ion binding"/>
    <property type="evidence" value="ECO:0007669"/>
    <property type="project" value="UniProtKB-KW"/>
</dbReference>
<evidence type="ECO:0000256" key="4">
    <source>
        <dbReference type="ARBA" id="ARBA00023014"/>
    </source>
</evidence>
<dbReference type="PANTHER" id="PTHR24960">
    <property type="entry name" value="PHOTOSYSTEM I IRON-SULFUR CENTER-RELATED"/>
    <property type="match status" value="1"/>
</dbReference>
<dbReference type="PANTHER" id="PTHR24960:SF76">
    <property type="entry name" value="4FE-4S FERREDOXIN-TYPE DOMAIN-CONTAINING PROTEIN"/>
    <property type="match status" value="1"/>
</dbReference>
<gene>
    <name evidence="6" type="ORF">ENW00_07705</name>
</gene>
<dbReference type="InterPro" id="IPR050157">
    <property type="entry name" value="PSI_iron-sulfur_center"/>
</dbReference>